<accession>A0A562UHX7</accession>
<evidence type="ECO:0000313" key="2">
    <source>
        <dbReference type="Proteomes" id="UP000317010"/>
    </source>
</evidence>
<comment type="caution">
    <text evidence="1">The sequence shown here is derived from an EMBL/GenBank/DDBJ whole genome shotgun (WGS) entry which is preliminary data.</text>
</comment>
<gene>
    <name evidence="1" type="ORF">JN11_00512</name>
</gene>
<evidence type="ECO:0000313" key="1">
    <source>
        <dbReference type="EMBL" id="TWJ04791.1"/>
    </source>
</evidence>
<dbReference type="RefSeq" id="WP_144909287.1">
    <property type="nucleotide sequence ID" value="NZ_VLLI01000001.1"/>
</dbReference>
<organism evidence="1 2">
    <name type="scientific">Mucilaginibacter frigoritolerans</name>
    <dbReference type="NCBI Taxonomy" id="652788"/>
    <lineage>
        <taxon>Bacteria</taxon>
        <taxon>Pseudomonadati</taxon>
        <taxon>Bacteroidota</taxon>
        <taxon>Sphingobacteriia</taxon>
        <taxon>Sphingobacteriales</taxon>
        <taxon>Sphingobacteriaceae</taxon>
        <taxon>Mucilaginibacter</taxon>
    </lineage>
</organism>
<protein>
    <submittedName>
        <fullName evidence="1">P63C domain-containing protein</fullName>
    </submittedName>
</protein>
<proteinExistence type="predicted"/>
<reference evidence="1 2" key="1">
    <citation type="submission" date="2019-07" db="EMBL/GenBank/DDBJ databases">
        <title>Genomic Encyclopedia of Archaeal and Bacterial Type Strains, Phase II (KMG-II): from individual species to whole genera.</title>
        <authorList>
            <person name="Goeker M."/>
        </authorList>
    </citation>
    <scope>NUCLEOTIDE SEQUENCE [LARGE SCALE GENOMIC DNA]</scope>
    <source>
        <strain evidence="1 2">ATCC BAA-1854</strain>
    </source>
</reference>
<dbReference type="OrthoDB" id="980305at2"/>
<dbReference type="Proteomes" id="UP000317010">
    <property type="component" value="Unassembled WGS sequence"/>
</dbReference>
<sequence length="199" mass="23637">MENKITTTAQQELFNKLDDREAILGFVKKEADDKAERALAKKAFFRKERIELTGGGHTSIEEEQEAYKKFIAENEYDYDPQYREYIPTFNKLMGWSEEITRRFSKPKVAPDTINQCIYDRFGKGFLNYVGVKNKFVKHSMRRRTKHYKLLNHEGIMKLAGFIEDAVGLMNKSKNYYEFRMKHSELFGTHFQPELFKEYI</sequence>
<name>A0A562UHX7_9SPHI</name>
<dbReference type="EMBL" id="VLLI01000001">
    <property type="protein sequence ID" value="TWJ04791.1"/>
    <property type="molecule type" value="Genomic_DNA"/>
</dbReference>
<dbReference type="AlphaFoldDB" id="A0A562UHX7"/>
<keyword evidence="2" id="KW-1185">Reference proteome</keyword>